<dbReference type="RefSeq" id="WP_230500417.1">
    <property type="nucleotide sequence ID" value="NZ_CAKJTJ010000005.1"/>
</dbReference>
<accession>A0ABM8YKU5</accession>
<dbReference type="EMBL" id="CAKJTJ010000005">
    <property type="protein sequence ID" value="CAG9620491.1"/>
    <property type="molecule type" value="Genomic_DNA"/>
</dbReference>
<comment type="caution">
    <text evidence="1">The sequence shown here is derived from an EMBL/GenBank/DDBJ whole genome shotgun (WGS) entry which is preliminary data.</text>
</comment>
<reference evidence="1 2" key="1">
    <citation type="submission" date="2021-10" db="EMBL/GenBank/DDBJ databases">
        <authorList>
            <person name="Criscuolo A."/>
        </authorList>
    </citation>
    <scope>NUCLEOTIDE SEQUENCE [LARGE SCALE GENOMIC DNA]</scope>
    <source>
        <strain evidence="2">CIP 111883</strain>
    </source>
</reference>
<dbReference type="Proteomes" id="UP000789833">
    <property type="component" value="Unassembled WGS sequence"/>
</dbReference>
<proteinExistence type="predicted"/>
<dbReference type="InterPro" id="IPR036638">
    <property type="entry name" value="HLH_DNA-bd_sf"/>
</dbReference>
<sequence length="59" mass="6909">MSCFSVQKLRDCIEYRRKTLIELGLIQGFGDPIIIKLSEELDQLIFKYQKLTSFSKPLN</sequence>
<dbReference type="InterPro" id="IPR018540">
    <property type="entry name" value="Spo0E-like"/>
</dbReference>
<organism evidence="1 2">
    <name type="scientific">Sutcliffiella rhizosphaerae</name>
    <dbReference type="NCBI Taxonomy" id="2880967"/>
    <lineage>
        <taxon>Bacteria</taxon>
        <taxon>Bacillati</taxon>
        <taxon>Bacillota</taxon>
        <taxon>Bacilli</taxon>
        <taxon>Bacillales</taxon>
        <taxon>Bacillaceae</taxon>
        <taxon>Sutcliffiella</taxon>
    </lineage>
</organism>
<dbReference type="SUPFAM" id="SSF140500">
    <property type="entry name" value="BAS1536-like"/>
    <property type="match status" value="1"/>
</dbReference>
<name>A0ABM8YKU5_9BACI</name>
<evidence type="ECO:0000313" key="2">
    <source>
        <dbReference type="Proteomes" id="UP000789833"/>
    </source>
</evidence>
<evidence type="ECO:0000313" key="1">
    <source>
        <dbReference type="EMBL" id="CAG9620491.1"/>
    </source>
</evidence>
<dbReference type="Pfam" id="PF09388">
    <property type="entry name" value="SpoOE-like"/>
    <property type="match status" value="1"/>
</dbReference>
<dbReference type="Gene3D" id="4.10.280.10">
    <property type="entry name" value="Helix-loop-helix DNA-binding domain"/>
    <property type="match status" value="1"/>
</dbReference>
<keyword evidence="2" id="KW-1185">Reference proteome</keyword>
<gene>
    <name evidence="1" type="ORF">BACCIP111883_01260</name>
</gene>
<protein>
    <recommendedName>
        <fullName evidence="3">Aspartyl-phosphate phosphatase Spo0E family protein</fullName>
    </recommendedName>
</protein>
<evidence type="ECO:0008006" key="3">
    <source>
        <dbReference type="Google" id="ProtNLM"/>
    </source>
</evidence>
<dbReference type="InterPro" id="IPR037208">
    <property type="entry name" value="Spo0E-like_sf"/>
</dbReference>